<feature type="transmembrane region" description="Helical" evidence="2">
    <location>
        <begin position="29"/>
        <end position="46"/>
    </location>
</feature>
<keyword evidence="2" id="KW-0812">Transmembrane</keyword>
<evidence type="ECO:0000313" key="3">
    <source>
        <dbReference type="EMBL" id="OCC14616.1"/>
    </source>
</evidence>
<comment type="similarity">
    <text evidence="1 2">Belongs to the complex I subunit 6 family.</text>
</comment>
<dbReference type="AlphaFoldDB" id="A0A1B9F3V8"/>
<dbReference type="PANTHER" id="PTHR33269:SF17">
    <property type="entry name" value="NADH-UBIQUINONE OXIDOREDUCTASE CHAIN 6"/>
    <property type="match status" value="1"/>
</dbReference>
<keyword evidence="2" id="KW-0472">Membrane</keyword>
<reference evidence="3 4" key="1">
    <citation type="submission" date="2016-06" db="EMBL/GenBank/DDBJ databases">
        <title>Respiratory ammonification of nitrate coupled to the oxidation of elemental sulfur in deep-sea autotrophic thermophilic bacteria.</title>
        <authorList>
            <person name="Slobodkina G.B."/>
            <person name="Mardanov A.V."/>
            <person name="Ravin N.V."/>
            <person name="Frolova A.A."/>
            <person name="Viryasiv M.B."/>
            <person name="Chernyh N.A."/>
            <person name="Bonch-Osmolovskaya E.A."/>
            <person name="Slobodkin A.I."/>
        </authorList>
    </citation>
    <scope>NUCLEOTIDE SEQUENCE [LARGE SCALE GENOMIC DNA]</scope>
    <source>
        <strain evidence="3 4">S69</strain>
    </source>
</reference>
<proteinExistence type="inferred from homology"/>
<evidence type="ECO:0000256" key="2">
    <source>
        <dbReference type="RuleBase" id="RU004429"/>
    </source>
</evidence>
<dbReference type="RefSeq" id="WP_067619518.1">
    <property type="nucleotide sequence ID" value="NZ_MAGO01000010.1"/>
</dbReference>
<name>A0A1B9F3V8_9BACT</name>
<comment type="caution">
    <text evidence="3">The sequence shown here is derived from an EMBL/GenBank/DDBJ whole genome shotgun (WGS) entry which is preliminary data.</text>
</comment>
<dbReference type="Gene3D" id="1.20.120.1200">
    <property type="entry name" value="NADH-ubiquinone/plastoquinone oxidoreductase chain 6, subunit NuoJ"/>
    <property type="match status" value="1"/>
</dbReference>
<protein>
    <recommendedName>
        <fullName evidence="2">NADH-quinone oxidoreductase subunit J</fullName>
        <ecNumber evidence="2">7.1.1.-</ecNumber>
    </recommendedName>
</protein>
<dbReference type="STRING" id="1156395.DBT_1931"/>
<feature type="transmembrane region" description="Helical" evidence="2">
    <location>
        <begin position="139"/>
        <end position="161"/>
    </location>
</feature>
<dbReference type="PANTHER" id="PTHR33269">
    <property type="entry name" value="NADH-UBIQUINONE OXIDOREDUCTASE CHAIN 6"/>
    <property type="match status" value="1"/>
</dbReference>
<keyword evidence="3" id="KW-0830">Ubiquinone</keyword>
<dbReference type="Pfam" id="PF00499">
    <property type="entry name" value="Oxidored_q3"/>
    <property type="match status" value="1"/>
</dbReference>
<evidence type="ECO:0000313" key="4">
    <source>
        <dbReference type="Proteomes" id="UP000093080"/>
    </source>
</evidence>
<keyword evidence="2" id="KW-0874">Quinone</keyword>
<accession>A0A1B9F3V8</accession>
<dbReference type="OrthoDB" id="9790848at2"/>
<keyword evidence="4" id="KW-1185">Reference proteome</keyword>
<evidence type="ECO:0000256" key="1">
    <source>
        <dbReference type="ARBA" id="ARBA00005698"/>
    </source>
</evidence>
<sequence length="165" mass="17932">MDPYFLVFAIMALGAGVFTISARDALPSALGLLTVFIALSALYLHLHAPLIAIFQVTIYAGAILVLIVFVIMLLMSPGQTLRHLQKNLSYRIMGGILGASMIALLVIGLKGLSDMSRPRELPQGFGHPSQFGDLFFKDYLMHFEVASILLLVALIGAIYLAKRKA</sequence>
<comment type="function">
    <text evidence="2">NDH-1 shuttles electrons from NADH, via FMN and iron-sulfur (Fe-S) centers, to quinones in the respiratory chain. Couples the redox reaction to proton translocation (for every two electrons transferred, four hydrogen ions are translocated across the cytoplasmic membrane), and thus conserves the redox energy in a proton gradient.</text>
</comment>
<dbReference type="GO" id="GO:0008137">
    <property type="term" value="F:NADH dehydrogenase (ubiquinone) activity"/>
    <property type="evidence" value="ECO:0007669"/>
    <property type="project" value="UniProtKB-UniRule"/>
</dbReference>
<feature type="transmembrane region" description="Helical" evidence="2">
    <location>
        <begin position="6"/>
        <end position="22"/>
    </location>
</feature>
<dbReference type="Proteomes" id="UP000093080">
    <property type="component" value="Unassembled WGS sequence"/>
</dbReference>
<dbReference type="EC" id="7.1.1.-" evidence="2"/>
<gene>
    <name evidence="3" type="ORF">DBT_1931</name>
</gene>
<keyword evidence="2" id="KW-0520">NAD</keyword>
<dbReference type="GO" id="GO:0005886">
    <property type="term" value="C:plasma membrane"/>
    <property type="evidence" value="ECO:0007669"/>
    <property type="project" value="UniProtKB-SubCell"/>
</dbReference>
<organism evidence="3 4">
    <name type="scientific">Dissulfuribacter thermophilus</name>
    <dbReference type="NCBI Taxonomy" id="1156395"/>
    <lineage>
        <taxon>Bacteria</taxon>
        <taxon>Pseudomonadati</taxon>
        <taxon>Thermodesulfobacteriota</taxon>
        <taxon>Dissulfuribacteria</taxon>
        <taxon>Dissulfuribacterales</taxon>
        <taxon>Dissulfuribacteraceae</taxon>
        <taxon>Dissulfuribacter</taxon>
    </lineage>
</organism>
<keyword evidence="2" id="KW-1133">Transmembrane helix</keyword>
<comment type="subcellular location">
    <subcellularLocation>
        <location evidence="2">Cell membrane</location>
        <topology evidence="2">Multi-pass membrane protein</topology>
    </subcellularLocation>
</comment>
<dbReference type="GO" id="GO:0048038">
    <property type="term" value="F:quinone binding"/>
    <property type="evidence" value="ECO:0007669"/>
    <property type="project" value="UniProtKB-UniRule"/>
</dbReference>
<keyword evidence="2" id="KW-1003">Cell membrane</keyword>
<dbReference type="InterPro" id="IPR001457">
    <property type="entry name" value="NADH_UbQ/plastoQ_OxRdtase_su6"/>
</dbReference>
<feature type="transmembrane region" description="Helical" evidence="2">
    <location>
        <begin position="88"/>
        <end position="109"/>
    </location>
</feature>
<feature type="transmembrane region" description="Helical" evidence="2">
    <location>
        <begin position="52"/>
        <end position="76"/>
    </location>
</feature>
<dbReference type="EMBL" id="MAGO01000010">
    <property type="protein sequence ID" value="OCC14616.1"/>
    <property type="molecule type" value="Genomic_DNA"/>
</dbReference>
<comment type="catalytic activity">
    <reaction evidence="2">
        <text>a quinone + NADH + 5 H(+)(in) = a quinol + NAD(+) + 4 H(+)(out)</text>
        <dbReference type="Rhea" id="RHEA:57888"/>
        <dbReference type="ChEBI" id="CHEBI:15378"/>
        <dbReference type="ChEBI" id="CHEBI:24646"/>
        <dbReference type="ChEBI" id="CHEBI:57540"/>
        <dbReference type="ChEBI" id="CHEBI:57945"/>
        <dbReference type="ChEBI" id="CHEBI:132124"/>
    </reaction>
</comment>
<dbReference type="InterPro" id="IPR042106">
    <property type="entry name" value="Nuo/plastoQ_OxRdtase_6_NuoJ"/>
</dbReference>